<dbReference type="CDD" id="cd01647">
    <property type="entry name" value="RT_LTR"/>
    <property type="match status" value="1"/>
</dbReference>
<accession>A0ABM1ZWK0</accession>
<reference evidence="3" key="2">
    <citation type="submission" date="2025-05" db="UniProtKB">
        <authorList>
            <consortium name="EnsemblMetazoa"/>
        </authorList>
    </citation>
    <scope>IDENTIFICATION</scope>
    <source>
        <strain evidence="3">Foshan</strain>
    </source>
</reference>
<feature type="domain" description="Reverse transcriptase" evidence="2">
    <location>
        <begin position="382"/>
        <end position="530"/>
    </location>
</feature>
<dbReference type="EnsemblMetazoa" id="AALFPA23_022278.R33075">
    <property type="protein sequence ID" value="AALFPA23_022278.P33075"/>
    <property type="gene ID" value="AALFPA23_022278"/>
</dbReference>
<dbReference type="InterPro" id="IPR021109">
    <property type="entry name" value="Peptidase_aspartic_dom_sf"/>
</dbReference>
<dbReference type="PROSITE" id="PS50878">
    <property type="entry name" value="RT_POL"/>
    <property type="match status" value="1"/>
</dbReference>
<dbReference type="PROSITE" id="PS00141">
    <property type="entry name" value="ASP_PROTEASE"/>
    <property type="match status" value="1"/>
</dbReference>
<dbReference type="Gene3D" id="3.30.70.270">
    <property type="match status" value="1"/>
</dbReference>
<organism evidence="3 4">
    <name type="scientific">Aedes albopictus</name>
    <name type="common">Asian tiger mosquito</name>
    <name type="synonym">Stegomyia albopicta</name>
    <dbReference type="NCBI Taxonomy" id="7160"/>
    <lineage>
        <taxon>Eukaryota</taxon>
        <taxon>Metazoa</taxon>
        <taxon>Ecdysozoa</taxon>
        <taxon>Arthropoda</taxon>
        <taxon>Hexapoda</taxon>
        <taxon>Insecta</taxon>
        <taxon>Pterygota</taxon>
        <taxon>Neoptera</taxon>
        <taxon>Endopterygota</taxon>
        <taxon>Diptera</taxon>
        <taxon>Nematocera</taxon>
        <taxon>Culicoidea</taxon>
        <taxon>Culicidae</taxon>
        <taxon>Culicinae</taxon>
        <taxon>Aedini</taxon>
        <taxon>Aedes</taxon>
        <taxon>Stegomyia</taxon>
    </lineage>
</organism>
<dbReference type="SUPFAM" id="SSF50630">
    <property type="entry name" value="Acid proteases"/>
    <property type="match status" value="1"/>
</dbReference>
<evidence type="ECO:0000259" key="2">
    <source>
        <dbReference type="PROSITE" id="PS50878"/>
    </source>
</evidence>
<name>A0ABM1ZWK0_AEDAL</name>
<reference evidence="4" key="1">
    <citation type="journal article" date="2015" name="Proc. Natl. Acad. Sci. U.S.A.">
        <title>Genome sequence of the Asian Tiger mosquito, Aedes albopictus, reveals insights into its biology, genetics, and evolution.</title>
        <authorList>
            <person name="Chen X.G."/>
            <person name="Jiang X."/>
            <person name="Gu J."/>
            <person name="Xu M."/>
            <person name="Wu Y."/>
            <person name="Deng Y."/>
            <person name="Zhang C."/>
            <person name="Bonizzoni M."/>
            <person name="Dermauw W."/>
            <person name="Vontas J."/>
            <person name="Armbruster P."/>
            <person name="Huang X."/>
            <person name="Yang Y."/>
            <person name="Zhang H."/>
            <person name="He W."/>
            <person name="Peng H."/>
            <person name="Liu Y."/>
            <person name="Wu K."/>
            <person name="Chen J."/>
            <person name="Lirakis M."/>
            <person name="Topalis P."/>
            <person name="Van Leeuwen T."/>
            <person name="Hall A.B."/>
            <person name="Jiang X."/>
            <person name="Thorpe C."/>
            <person name="Mueller R.L."/>
            <person name="Sun C."/>
            <person name="Waterhouse R.M."/>
            <person name="Yan G."/>
            <person name="Tu Z.J."/>
            <person name="Fang X."/>
            <person name="James A.A."/>
        </authorList>
    </citation>
    <scope>NUCLEOTIDE SEQUENCE [LARGE SCALE GENOMIC DNA]</scope>
    <source>
        <strain evidence="4">Foshan</strain>
    </source>
</reference>
<dbReference type="Gene3D" id="4.10.60.10">
    <property type="entry name" value="Zinc finger, CCHC-type"/>
    <property type="match status" value="1"/>
</dbReference>
<dbReference type="Gene3D" id="2.40.70.10">
    <property type="entry name" value="Acid Proteases"/>
    <property type="match status" value="1"/>
</dbReference>
<proteinExistence type="predicted"/>
<dbReference type="InterPro" id="IPR001969">
    <property type="entry name" value="Aspartic_peptidase_AS"/>
</dbReference>
<dbReference type="CDD" id="cd00303">
    <property type="entry name" value="retropepsin_like"/>
    <property type="match status" value="1"/>
</dbReference>
<dbReference type="Proteomes" id="UP000069940">
    <property type="component" value="Unassembled WGS sequence"/>
</dbReference>
<dbReference type="PANTHER" id="PTHR37984">
    <property type="entry name" value="PROTEIN CBG26694"/>
    <property type="match status" value="1"/>
</dbReference>
<dbReference type="Pfam" id="PF00078">
    <property type="entry name" value="RVT_1"/>
    <property type="match status" value="1"/>
</dbReference>
<feature type="region of interest" description="Disordered" evidence="1">
    <location>
        <begin position="105"/>
        <end position="126"/>
    </location>
</feature>
<dbReference type="SMART" id="SM00343">
    <property type="entry name" value="ZnF_C2HC"/>
    <property type="match status" value="2"/>
</dbReference>
<evidence type="ECO:0000256" key="1">
    <source>
        <dbReference type="SAM" id="MobiDB-lite"/>
    </source>
</evidence>
<evidence type="ECO:0000313" key="3">
    <source>
        <dbReference type="EnsemblMetazoa" id="AALFPA23_022278.P33075"/>
    </source>
</evidence>
<dbReference type="SUPFAM" id="SSF56672">
    <property type="entry name" value="DNA/RNA polymerases"/>
    <property type="match status" value="1"/>
</dbReference>
<evidence type="ECO:0000313" key="4">
    <source>
        <dbReference type="Proteomes" id="UP000069940"/>
    </source>
</evidence>
<dbReference type="GeneID" id="134284177"/>
<sequence length="530" mass="59726">MRQKDGERFADFMLRLRQQASDCGFDKYSNEIREVLTDIFLTDAVVEGCASVELRRRILQQDRSLAEIESLGVALESIEIQVKNLNGSAKDVTNGQQAFKITAASKGGHDKIPQNTRRNPRKFNHPRDPQSFSKVYRCYNCGRRDHISTDRRCPARNIVCHGCKVTGHFESCCRLRGSKKKSSFDKDRVRAVEEDKAADPPVQHNSEKTYYAFYSGNDTNVLSCEVGGVKVDLLVDSGSDANLIPDTVWENLKQAKITVRQCTKGSARILKGYASDSPLPILGTFVADVKVGNKSTAAEFYVVKGGQRSLLGDRTSKELGILKVGLDAYHVTNDVKAFSKIKDIQVHIHMDPNSKPVFQPIRRVPIPLEDAVNRKLEQLLIKDIIEVKQGPASWVSPLVVVGKHNGEPRICLDLRRVNEAVLRERHPMPVVDEYIARLGKGRFWSKLDIKDAFLQVELAPESRDVTVFITNKGLFRFKRLPFGLVTAPELFQKVMDQILAGCEGTCWYLDDVMIEGSSREEHDERLKEVR</sequence>
<protein>
    <recommendedName>
        <fullName evidence="2">Reverse transcriptase domain-containing protein</fullName>
    </recommendedName>
</protein>
<dbReference type="InterPro" id="IPR050951">
    <property type="entry name" value="Retrovirus_Pol_polyprotein"/>
</dbReference>
<dbReference type="InterPro" id="IPR000477">
    <property type="entry name" value="RT_dom"/>
</dbReference>
<dbReference type="PANTHER" id="PTHR37984:SF11">
    <property type="entry name" value="INTEGRASE CATALYTIC DOMAIN-CONTAINING PROTEIN"/>
    <property type="match status" value="1"/>
</dbReference>
<dbReference type="RefSeq" id="XP_062698582.1">
    <property type="nucleotide sequence ID" value="XM_062842598.1"/>
</dbReference>
<keyword evidence="4" id="KW-1185">Reference proteome</keyword>
<dbReference type="InterPro" id="IPR043128">
    <property type="entry name" value="Rev_trsase/Diguanyl_cyclase"/>
</dbReference>
<dbReference type="Gene3D" id="3.10.10.10">
    <property type="entry name" value="HIV Type 1 Reverse Transcriptase, subunit A, domain 1"/>
    <property type="match status" value="1"/>
</dbReference>
<dbReference type="InterPro" id="IPR043502">
    <property type="entry name" value="DNA/RNA_pol_sf"/>
</dbReference>
<dbReference type="InterPro" id="IPR001878">
    <property type="entry name" value="Znf_CCHC"/>
</dbReference>